<dbReference type="Gramene" id="OE9A112489T1">
    <property type="protein sequence ID" value="OE9A112489C1"/>
    <property type="gene ID" value="OE9A112489"/>
</dbReference>
<protein>
    <submittedName>
        <fullName evidence="1">Uncharacterized protein</fullName>
    </submittedName>
</protein>
<organism evidence="1 2">
    <name type="scientific">Olea europaea subsp. europaea</name>
    <dbReference type="NCBI Taxonomy" id="158383"/>
    <lineage>
        <taxon>Eukaryota</taxon>
        <taxon>Viridiplantae</taxon>
        <taxon>Streptophyta</taxon>
        <taxon>Embryophyta</taxon>
        <taxon>Tracheophyta</taxon>
        <taxon>Spermatophyta</taxon>
        <taxon>Magnoliopsida</taxon>
        <taxon>eudicotyledons</taxon>
        <taxon>Gunneridae</taxon>
        <taxon>Pentapetalae</taxon>
        <taxon>asterids</taxon>
        <taxon>lamiids</taxon>
        <taxon>Lamiales</taxon>
        <taxon>Oleaceae</taxon>
        <taxon>Oleeae</taxon>
        <taxon>Olea</taxon>
    </lineage>
</organism>
<dbReference type="OrthoDB" id="1688035at2759"/>
<name>A0A8S0PWY3_OLEEU</name>
<evidence type="ECO:0000313" key="1">
    <source>
        <dbReference type="EMBL" id="CAA2957821.1"/>
    </source>
</evidence>
<dbReference type="PANTHER" id="PTHR33168">
    <property type="entry name" value="STRESS INDUCED PROTEIN-RELATED"/>
    <property type="match status" value="1"/>
</dbReference>
<accession>A0A8S0PWY3</accession>
<dbReference type="EMBL" id="CACTIH010000240">
    <property type="protein sequence ID" value="CAA2957821.1"/>
    <property type="molecule type" value="Genomic_DNA"/>
</dbReference>
<comment type="caution">
    <text evidence="1">The sequence shown here is derived from an EMBL/GenBank/DDBJ whole genome shotgun (WGS) entry which is preliminary data.</text>
</comment>
<sequence length="112" mass="13020">MEPGTCCTNGEVCCLRSYSSTRNYDRFVRYNGLPSMSRSKAPIWTQLWRKIKKEKKRVFACSNSSVRFTYDSYSYAQNFDQGTDVDHDDLISRSFSARFAVPSRIFEKNILS</sequence>
<dbReference type="Proteomes" id="UP000594638">
    <property type="component" value="Unassembled WGS sequence"/>
</dbReference>
<evidence type="ECO:0000313" key="2">
    <source>
        <dbReference type="Proteomes" id="UP000594638"/>
    </source>
</evidence>
<reference evidence="1 2" key="1">
    <citation type="submission" date="2019-12" db="EMBL/GenBank/DDBJ databases">
        <authorList>
            <person name="Alioto T."/>
            <person name="Alioto T."/>
            <person name="Gomez Garrido J."/>
        </authorList>
    </citation>
    <scope>NUCLEOTIDE SEQUENCE [LARGE SCALE GENOMIC DNA]</scope>
</reference>
<gene>
    <name evidence="1" type="ORF">OLEA9_A112489</name>
</gene>
<proteinExistence type="predicted"/>
<dbReference type="AlphaFoldDB" id="A0A8S0PWY3"/>
<keyword evidence="2" id="KW-1185">Reference proteome</keyword>